<dbReference type="SUPFAM" id="SSF46894">
    <property type="entry name" value="C-terminal effector domain of the bipartite response regulators"/>
    <property type="match status" value="1"/>
</dbReference>
<sequence>MLLRRRYLLDLATNRLPWHPTSFIGRQQEINQLCALLQRQEVRLLTLTGPAGVGKTRLSIEVGTRLIEKFADGVFFVPLASVTDPQQVVMAILQTLSIDEVGTVSPLASLQTALRDKELLLILDNFEQVLEAGTVLAALLAACPRLKMLVTSRIVLRLLAEWEVMLSPLSIPPTDPPLDPDQLCHYEAVALFVARAQAVKVDFALSSATAGVIATICTRLDGLPLAIELAAARSKYFSPQQLLAQLKDALAILSQGASDLPERQRTMRAAIAWSYQLLTEPERQIFRRLSVFADSYDEEAAATVCNAASPIPISVLEGMLSLVDKSLLRSLQHAEHAPRFQMLTLLREFGLACLTSAEEVEPTREAHATLYLKLAEQAPVEREQKQWHDRLEQEHSHLRAALAWWLEGTSRAKQEATELALRLCLALSEFWQRRGHQREARDFFERALQQREGVSKELQARALYQLFLLETTQDDYQAAEAHLAESFALSEELGSGRDCVVCLTGFVRLALIQCQHEVVKTRVAELRRRCQVVADDASLGLALTFFARSCWLQGDYAQARELLEESKRCYQRAQSPYVLLPQTHLARLLFLANQDLAQAQALAEQCLKGWQALGEKEQSASTLNLLGQIALFQGGLALAQSLFEQSLAIVEETLDRSMRAEMLLGLARLCLQRHEPERACELFQEIVTLLREIGSRQILPAALEGWGFALARTCRPGQAAQLWGAALLRRESAGIKRQPIEVPFYESQVREVRSQLGESRWNAAIAQGKDMTLEALVAHVKAAEPAALPHREVGEPSKTQEPENNSPLPAGLTERESEVLRLLAQGLSNAQIAERLVISPRTVTTHLSSIYGKIGVSSRSAATRYAVDHNVI</sequence>
<feature type="region of interest" description="Disordered" evidence="1">
    <location>
        <begin position="787"/>
        <end position="811"/>
    </location>
</feature>
<evidence type="ECO:0000313" key="3">
    <source>
        <dbReference type="EMBL" id="QBD80649.1"/>
    </source>
</evidence>
<dbReference type="InterPro" id="IPR016032">
    <property type="entry name" value="Sig_transdc_resp-reg_C-effctor"/>
</dbReference>
<keyword evidence="4" id="KW-1185">Reference proteome</keyword>
<feature type="domain" description="HTH luxR-type" evidence="2">
    <location>
        <begin position="805"/>
        <end position="870"/>
    </location>
</feature>
<dbReference type="PROSITE" id="PS50043">
    <property type="entry name" value="HTH_LUXR_2"/>
    <property type="match status" value="1"/>
</dbReference>
<evidence type="ECO:0000313" key="4">
    <source>
        <dbReference type="Proteomes" id="UP000290365"/>
    </source>
</evidence>
<dbReference type="Pfam" id="PF00931">
    <property type="entry name" value="NB-ARC"/>
    <property type="match status" value="1"/>
</dbReference>
<dbReference type="Gene3D" id="1.10.10.10">
    <property type="entry name" value="Winged helix-like DNA-binding domain superfamily/Winged helix DNA-binding domain"/>
    <property type="match status" value="1"/>
</dbReference>
<dbReference type="PRINTS" id="PR00038">
    <property type="entry name" value="HTHLUXR"/>
</dbReference>
<dbReference type="OrthoDB" id="149079at2"/>
<dbReference type="Gene3D" id="3.40.50.300">
    <property type="entry name" value="P-loop containing nucleotide triphosphate hydrolases"/>
    <property type="match status" value="1"/>
</dbReference>
<evidence type="ECO:0000256" key="1">
    <source>
        <dbReference type="SAM" id="MobiDB-lite"/>
    </source>
</evidence>
<dbReference type="InterPro" id="IPR019734">
    <property type="entry name" value="TPR_rpt"/>
</dbReference>
<dbReference type="InterPro" id="IPR000792">
    <property type="entry name" value="Tscrpt_reg_LuxR_C"/>
</dbReference>
<dbReference type="InterPro" id="IPR058852">
    <property type="entry name" value="HTH_77"/>
</dbReference>
<dbReference type="CDD" id="cd06170">
    <property type="entry name" value="LuxR_C_like"/>
    <property type="match status" value="1"/>
</dbReference>
<dbReference type="GO" id="GO:0003677">
    <property type="term" value="F:DNA binding"/>
    <property type="evidence" value="ECO:0007669"/>
    <property type="project" value="InterPro"/>
</dbReference>
<dbReference type="Pfam" id="PF13424">
    <property type="entry name" value="TPR_12"/>
    <property type="match status" value="1"/>
</dbReference>
<dbReference type="InterPro" id="IPR027417">
    <property type="entry name" value="P-loop_NTPase"/>
</dbReference>
<proteinExistence type="predicted"/>
<dbReference type="AlphaFoldDB" id="A0A4P6JXZ1"/>
<dbReference type="InterPro" id="IPR011990">
    <property type="entry name" value="TPR-like_helical_dom_sf"/>
</dbReference>
<dbReference type="SUPFAM" id="SSF52540">
    <property type="entry name" value="P-loop containing nucleoside triphosphate hydrolases"/>
    <property type="match status" value="1"/>
</dbReference>
<dbReference type="GO" id="GO:0043531">
    <property type="term" value="F:ADP binding"/>
    <property type="evidence" value="ECO:0007669"/>
    <property type="project" value="InterPro"/>
</dbReference>
<gene>
    <name evidence="3" type="ORF">EPA93_33630</name>
</gene>
<dbReference type="Gene3D" id="1.25.40.10">
    <property type="entry name" value="Tetratricopeptide repeat domain"/>
    <property type="match status" value="2"/>
</dbReference>
<dbReference type="Pfam" id="PF00196">
    <property type="entry name" value="GerE"/>
    <property type="match status" value="1"/>
</dbReference>
<dbReference type="PANTHER" id="PTHR47691">
    <property type="entry name" value="REGULATOR-RELATED"/>
    <property type="match status" value="1"/>
</dbReference>
<dbReference type="InterPro" id="IPR036388">
    <property type="entry name" value="WH-like_DNA-bd_sf"/>
</dbReference>
<dbReference type="Proteomes" id="UP000290365">
    <property type="component" value="Chromosome"/>
</dbReference>
<dbReference type="Pfam" id="PF25872">
    <property type="entry name" value="HTH_77"/>
    <property type="match status" value="1"/>
</dbReference>
<dbReference type="KEGG" id="kbs:EPA93_33630"/>
<dbReference type="InterPro" id="IPR002182">
    <property type="entry name" value="NB-ARC"/>
</dbReference>
<dbReference type="PANTHER" id="PTHR47691:SF3">
    <property type="entry name" value="HTH-TYPE TRANSCRIPTIONAL REGULATOR RV0890C-RELATED"/>
    <property type="match status" value="1"/>
</dbReference>
<name>A0A4P6JXZ1_KTERU</name>
<dbReference type="SMART" id="SM00028">
    <property type="entry name" value="TPR"/>
    <property type="match status" value="5"/>
</dbReference>
<dbReference type="PROSITE" id="PS00622">
    <property type="entry name" value="HTH_LUXR_1"/>
    <property type="match status" value="1"/>
</dbReference>
<protein>
    <submittedName>
        <fullName evidence="3">Tetratricopeptide repeat protein</fullName>
    </submittedName>
</protein>
<feature type="compositionally biased region" description="Basic and acidic residues" evidence="1">
    <location>
        <begin position="789"/>
        <end position="801"/>
    </location>
</feature>
<dbReference type="SUPFAM" id="SSF48452">
    <property type="entry name" value="TPR-like"/>
    <property type="match status" value="2"/>
</dbReference>
<accession>A0A4P6JXZ1</accession>
<evidence type="ECO:0000259" key="2">
    <source>
        <dbReference type="PROSITE" id="PS50043"/>
    </source>
</evidence>
<reference evidence="3 4" key="1">
    <citation type="submission" date="2019-01" db="EMBL/GenBank/DDBJ databases">
        <title>Ktedonosporobacter rubrisoli SCAWS-G2.</title>
        <authorList>
            <person name="Huang Y."/>
            <person name="Yan B."/>
        </authorList>
    </citation>
    <scope>NUCLEOTIDE SEQUENCE [LARGE SCALE GENOMIC DNA]</scope>
    <source>
        <strain evidence="3 4">SCAWS-G2</strain>
    </source>
</reference>
<dbReference type="GO" id="GO:0006355">
    <property type="term" value="P:regulation of DNA-templated transcription"/>
    <property type="evidence" value="ECO:0007669"/>
    <property type="project" value="InterPro"/>
</dbReference>
<dbReference type="EMBL" id="CP035758">
    <property type="protein sequence ID" value="QBD80649.1"/>
    <property type="molecule type" value="Genomic_DNA"/>
</dbReference>
<organism evidence="3 4">
    <name type="scientific">Ktedonosporobacter rubrisoli</name>
    <dbReference type="NCBI Taxonomy" id="2509675"/>
    <lineage>
        <taxon>Bacteria</taxon>
        <taxon>Bacillati</taxon>
        <taxon>Chloroflexota</taxon>
        <taxon>Ktedonobacteria</taxon>
        <taxon>Ktedonobacterales</taxon>
        <taxon>Ktedonosporobacteraceae</taxon>
        <taxon>Ktedonosporobacter</taxon>
    </lineage>
</organism>
<dbReference type="PRINTS" id="PR00364">
    <property type="entry name" value="DISEASERSIST"/>
</dbReference>
<dbReference type="SMART" id="SM00421">
    <property type="entry name" value="HTH_LUXR"/>
    <property type="match status" value="1"/>
</dbReference>